<keyword evidence="1" id="KW-0472">Membrane</keyword>
<gene>
    <name evidence="2" type="ORF">NE619_15895</name>
</gene>
<feature type="transmembrane region" description="Helical" evidence="1">
    <location>
        <begin position="147"/>
        <end position="167"/>
    </location>
</feature>
<evidence type="ECO:0000313" key="2">
    <source>
        <dbReference type="EMBL" id="MCQ4638216.1"/>
    </source>
</evidence>
<evidence type="ECO:0000313" key="3">
    <source>
        <dbReference type="Proteomes" id="UP001524502"/>
    </source>
</evidence>
<keyword evidence="1" id="KW-1133">Transmembrane helix</keyword>
<proteinExistence type="predicted"/>
<comment type="caution">
    <text evidence="2">The sequence shown here is derived from an EMBL/GenBank/DDBJ whole genome shotgun (WGS) entry which is preliminary data.</text>
</comment>
<dbReference type="Proteomes" id="UP001524502">
    <property type="component" value="Unassembled WGS sequence"/>
</dbReference>
<keyword evidence="3" id="KW-1185">Reference proteome</keyword>
<accession>A0ABT1RTQ0</accession>
<evidence type="ECO:0000256" key="1">
    <source>
        <dbReference type="SAM" id="Phobius"/>
    </source>
</evidence>
<name>A0ABT1RTQ0_9FIRM</name>
<reference evidence="2 3" key="1">
    <citation type="submission" date="2022-06" db="EMBL/GenBank/DDBJ databases">
        <title>Isolation of gut microbiota from human fecal samples.</title>
        <authorList>
            <person name="Pamer E.G."/>
            <person name="Barat B."/>
            <person name="Waligurski E."/>
            <person name="Medina S."/>
            <person name="Paddock L."/>
            <person name="Mostad J."/>
        </authorList>
    </citation>
    <scope>NUCLEOTIDE SEQUENCE [LARGE SCALE GENOMIC DNA]</scope>
    <source>
        <strain evidence="2 3">SL.3.17</strain>
    </source>
</reference>
<keyword evidence="1" id="KW-0812">Transmembrane</keyword>
<protein>
    <recommendedName>
        <fullName evidence="4">DUF3592 domain-containing protein</fullName>
    </recommendedName>
</protein>
<sequence>MRDKSVNPAEQKGTVKTRLRTGLLIFLCLLMLLTAGAIFYSYKASVTEAGIEKIIEEGGGVVGRSTVKQIGDSIVAVYPAEDGAVHYAAFEKLPLIKRYGIEMQEPLDQEDHIVLAGGWHAYIVKITEESISQEGFEKWQGRRTEQLMGFLISVGCTVLLILVLWAVRKRS</sequence>
<feature type="transmembrane region" description="Helical" evidence="1">
    <location>
        <begin position="21"/>
        <end position="42"/>
    </location>
</feature>
<organism evidence="2 3">
    <name type="scientific">Anaerovorax odorimutans</name>
    <dbReference type="NCBI Taxonomy" id="109327"/>
    <lineage>
        <taxon>Bacteria</taxon>
        <taxon>Bacillati</taxon>
        <taxon>Bacillota</taxon>
        <taxon>Clostridia</taxon>
        <taxon>Peptostreptococcales</taxon>
        <taxon>Anaerovoracaceae</taxon>
        <taxon>Anaerovorax</taxon>
    </lineage>
</organism>
<dbReference type="EMBL" id="JANFXK010000022">
    <property type="protein sequence ID" value="MCQ4638216.1"/>
    <property type="molecule type" value="Genomic_DNA"/>
</dbReference>
<dbReference type="RefSeq" id="WP_256133409.1">
    <property type="nucleotide sequence ID" value="NZ_JANFXK010000022.1"/>
</dbReference>
<evidence type="ECO:0008006" key="4">
    <source>
        <dbReference type="Google" id="ProtNLM"/>
    </source>
</evidence>